<proteinExistence type="predicted"/>
<dbReference type="AlphaFoldDB" id="A0A6G1EUM6"/>
<sequence length="64" mass="6636">MENTGISTPDSSTASGGLIHKSPTKMAGHHYSVPSTVEQAMKTCILTTAGSKLSQLVLLNVPIP</sequence>
<feature type="compositionally biased region" description="Polar residues" evidence="1">
    <location>
        <begin position="1"/>
        <end position="15"/>
    </location>
</feature>
<protein>
    <submittedName>
        <fullName evidence="2">Uncharacterized protein</fullName>
    </submittedName>
</protein>
<organism evidence="2 3">
    <name type="scientific">Oryza meyeriana var. granulata</name>
    <dbReference type="NCBI Taxonomy" id="110450"/>
    <lineage>
        <taxon>Eukaryota</taxon>
        <taxon>Viridiplantae</taxon>
        <taxon>Streptophyta</taxon>
        <taxon>Embryophyta</taxon>
        <taxon>Tracheophyta</taxon>
        <taxon>Spermatophyta</taxon>
        <taxon>Magnoliopsida</taxon>
        <taxon>Liliopsida</taxon>
        <taxon>Poales</taxon>
        <taxon>Poaceae</taxon>
        <taxon>BOP clade</taxon>
        <taxon>Oryzoideae</taxon>
        <taxon>Oryzeae</taxon>
        <taxon>Oryzinae</taxon>
        <taxon>Oryza</taxon>
        <taxon>Oryza meyeriana</taxon>
    </lineage>
</organism>
<evidence type="ECO:0000313" key="2">
    <source>
        <dbReference type="EMBL" id="KAF0928334.1"/>
    </source>
</evidence>
<feature type="region of interest" description="Disordered" evidence="1">
    <location>
        <begin position="1"/>
        <end position="29"/>
    </location>
</feature>
<gene>
    <name evidence="2" type="ORF">E2562_003159</name>
</gene>
<evidence type="ECO:0000313" key="3">
    <source>
        <dbReference type="Proteomes" id="UP000479710"/>
    </source>
</evidence>
<accession>A0A6G1EUM6</accession>
<dbReference type="EMBL" id="SPHZ02000002">
    <property type="protein sequence ID" value="KAF0928334.1"/>
    <property type="molecule type" value="Genomic_DNA"/>
</dbReference>
<evidence type="ECO:0000256" key="1">
    <source>
        <dbReference type="SAM" id="MobiDB-lite"/>
    </source>
</evidence>
<name>A0A6G1EUM6_9ORYZ</name>
<comment type="caution">
    <text evidence="2">The sequence shown here is derived from an EMBL/GenBank/DDBJ whole genome shotgun (WGS) entry which is preliminary data.</text>
</comment>
<keyword evidence="3" id="KW-1185">Reference proteome</keyword>
<reference evidence="2 3" key="1">
    <citation type="submission" date="2019-11" db="EMBL/GenBank/DDBJ databases">
        <title>Whole genome sequence of Oryza granulata.</title>
        <authorList>
            <person name="Li W."/>
        </authorList>
    </citation>
    <scope>NUCLEOTIDE SEQUENCE [LARGE SCALE GENOMIC DNA]</scope>
    <source>
        <strain evidence="3">cv. Menghai</strain>
        <tissue evidence="2">Leaf</tissue>
    </source>
</reference>
<dbReference type="Proteomes" id="UP000479710">
    <property type="component" value="Unassembled WGS sequence"/>
</dbReference>